<proteinExistence type="predicted"/>
<reference evidence="2 3" key="1">
    <citation type="journal article" date="2019" name="Int. J. Syst. Evol. Microbiol.">
        <title>The Global Catalogue of Microorganisms (GCM) 10K type strain sequencing project: providing services to taxonomists for standard genome sequencing and annotation.</title>
        <authorList>
            <consortium name="The Broad Institute Genomics Platform"/>
            <consortium name="The Broad Institute Genome Sequencing Center for Infectious Disease"/>
            <person name="Wu L."/>
            <person name="Ma J."/>
        </authorList>
    </citation>
    <scope>NUCLEOTIDE SEQUENCE [LARGE SCALE GENOMIC DNA]</scope>
    <source>
        <strain evidence="2 3">JCM 4788</strain>
    </source>
</reference>
<sequence length="109" mass="10942">MRETAPVTTTPPSRVLGKGLGAIYSQLAADDEQEPAADTTPSETTPDEDGDDVGALLAVLRPVTIPAGLAQAAAALLEQAATGRPFTEARSAAAATAAAQLRAAARSTD</sequence>
<evidence type="ECO:0000313" key="3">
    <source>
        <dbReference type="Proteomes" id="UP001500879"/>
    </source>
</evidence>
<evidence type="ECO:0000256" key="1">
    <source>
        <dbReference type="SAM" id="MobiDB-lite"/>
    </source>
</evidence>
<keyword evidence="3" id="KW-1185">Reference proteome</keyword>
<feature type="region of interest" description="Disordered" evidence="1">
    <location>
        <begin position="29"/>
        <end position="52"/>
    </location>
</feature>
<dbReference type="EMBL" id="BAAABX010000093">
    <property type="protein sequence ID" value="GAA0439316.1"/>
    <property type="molecule type" value="Genomic_DNA"/>
</dbReference>
<gene>
    <name evidence="2" type="ORF">GCM10010357_70930</name>
</gene>
<organism evidence="2 3">
    <name type="scientific">Streptomyces luteireticuli</name>
    <dbReference type="NCBI Taxonomy" id="173858"/>
    <lineage>
        <taxon>Bacteria</taxon>
        <taxon>Bacillati</taxon>
        <taxon>Actinomycetota</taxon>
        <taxon>Actinomycetes</taxon>
        <taxon>Kitasatosporales</taxon>
        <taxon>Streptomycetaceae</taxon>
        <taxon>Streptomyces</taxon>
    </lineage>
</organism>
<accession>A0ABN0Z8Y5</accession>
<name>A0ABN0Z8Y5_9ACTN</name>
<protein>
    <submittedName>
        <fullName evidence="2">Uncharacterized protein</fullName>
    </submittedName>
</protein>
<evidence type="ECO:0000313" key="2">
    <source>
        <dbReference type="EMBL" id="GAA0439316.1"/>
    </source>
</evidence>
<dbReference type="Proteomes" id="UP001500879">
    <property type="component" value="Unassembled WGS sequence"/>
</dbReference>
<comment type="caution">
    <text evidence="2">The sequence shown here is derived from an EMBL/GenBank/DDBJ whole genome shotgun (WGS) entry which is preliminary data.</text>
</comment>